<dbReference type="InterPro" id="IPR050095">
    <property type="entry name" value="ECF_ABC_transporter_ATP-bd"/>
</dbReference>
<dbReference type="Proteomes" id="UP000217994">
    <property type="component" value="Unassembled WGS sequence"/>
</dbReference>
<dbReference type="GO" id="GO:0043190">
    <property type="term" value="C:ATP-binding cassette (ABC) transporter complex"/>
    <property type="evidence" value="ECO:0007669"/>
    <property type="project" value="TreeGrafter"/>
</dbReference>
<keyword evidence="2" id="KW-0547">Nucleotide-binding</keyword>
<evidence type="ECO:0000256" key="3">
    <source>
        <dbReference type="ARBA" id="ARBA00022840"/>
    </source>
</evidence>
<dbReference type="Pfam" id="PF00005">
    <property type="entry name" value="ABC_tran"/>
    <property type="match status" value="1"/>
</dbReference>
<dbReference type="GO" id="GO:0016887">
    <property type="term" value="F:ATP hydrolysis activity"/>
    <property type="evidence" value="ECO:0007669"/>
    <property type="project" value="InterPro"/>
</dbReference>
<evidence type="ECO:0000313" key="5">
    <source>
        <dbReference type="EMBL" id="PCE30979.1"/>
    </source>
</evidence>
<dbReference type="InterPro" id="IPR027417">
    <property type="entry name" value="P-loop_NTPase"/>
</dbReference>
<dbReference type="PANTHER" id="PTHR43553:SF3">
    <property type="entry name" value="ABC TRANSPORTER ATP-BINDING PROTEIN MODF"/>
    <property type="match status" value="1"/>
</dbReference>
<dbReference type="GO" id="GO:0005524">
    <property type="term" value="F:ATP binding"/>
    <property type="evidence" value="ECO:0007669"/>
    <property type="project" value="UniProtKB-KW"/>
</dbReference>
<dbReference type="SUPFAM" id="SSF52540">
    <property type="entry name" value="P-loop containing nucleoside triphosphate hydrolases"/>
    <property type="match status" value="1"/>
</dbReference>
<keyword evidence="3" id="KW-0067">ATP-binding</keyword>
<dbReference type="GO" id="GO:0042626">
    <property type="term" value="F:ATPase-coupled transmembrane transporter activity"/>
    <property type="evidence" value="ECO:0007669"/>
    <property type="project" value="TreeGrafter"/>
</dbReference>
<dbReference type="EMBL" id="MTZU01000052">
    <property type="protein sequence ID" value="PCE30979.1"/>
    <property type="molecule type" value="Genomic_DNA"/>
</dbReference>
<protein>
    <recommendedName>
        <fullName evidence="4">ABC transporter domain-containing protein</fullName>
    </recommendedName>
</protein>
<name>A0A2A4FF97_9BURK</name>
<reference evidence="5 6" key="1">
    <citation type="submission" date="2017-01" db="EMBL/GenBank/DDBJ databases">
        <title>Whole-Genome Shotgun Sequencing of Two beta-Proteobacterial Species in Search of the Bulgecin Biosynthetic Cluster.</title>
        <authorList>
            <person name="Horsman M.E."/>
            <person name="Marous D.R."/>
            <person name="Li R."/>
            <person name="Oliver R.A."/>
            <person name="Byun B."/>
            <person name="Emrich S.J."/>
            <person name="Boggess B."/>
            <person name="Townsend C.A."/>
            <person name="Mobashery S."/>
        </authorList>
    </citation>
    <scope>NUCLEOTIDE SEQUENCE [LARGE SCALE GENOMIC DNA]</scope>
    <source>
        <strain evidence="5 6">ATCC 31433</strain>
    </source>
</reference>
<dbReference type="Gene3D" id="3.40.50.300">
    <property type="entry name" value="P-loop containing nucleotide triphosphate hydrolases"/>
    <property type="match status" value="1"/>
</dbReference>
<dbReference type="InterPro" id="IPR003439">
    <property type="entry name" value="ABC_transporter-like_ATP-bd"/>
</dbReference>
<dbReference type="AlphaFoldDB" id="A0A2A4FF97"/>
<organism evidence="5 6">
    <name type="scientific">Burkholderia ubonensis subsp. mesacidophila</name>
    <dbReference type="NCBI Taxonomy" id="265293"/>
    <lineage>
        <taxon>Bacteria</taxon>
        <taxon>Pseudomonadati</taxon>
        <taxon>Pseudomonadota</taxon>
        <taxon>Betaproteobacteria</taxon>
        <taxon>Burkholderiales</taxon>
        <taxon>Burkholderiaceae</taxon>
        <taxon>Burkholderia</taxon>
        <taxon>Burkholderia cepacia complex</taxon>
    </lineage>
</organism>
<keyword evidence="1" id="KW-0813">Transport</keyword>
<sequence length="199" mass="21742">MVGPVDISLSRGSISLITGASGAGKSILLQALSSESMPYGVTKNFSGNSNFLKTCTLSALPDGIPIFQYFADLYGPERAFDALCHVGLSEAMVFIKPFELLSMGQRYRTMFANLILSDADVWLVDEFCSNLDPITSKILSVRLKKLAKRMGRFVAVASANTGHFIDALNPDKVYVVRIGGNVTKMSSREYRNGFFDKGF</sequence>
<evidence type="ECO:0000256" key="1">
    <source>
        <dbReference type="ARBA" id="ARBA00022448"/>
    </source>
</evidence>
<evidence type="ECO:0000256" key="2">
    <source>
        <dbReference type="ARBA" id="ARBA00022741"/>
    </source>
</evidence>
<accession>A0A2A4FF97</accession>
<proteinExistence type="predicted"/>
<dbReference type="PANTHER" id="PTHR43553">
    <property type="entry name" value="HEAVY METAL TRANSPORTER"/>
    <property type="match status" value="1"/>
</dbReference>
<gene>
    <name evidence="5" type="ORF">BZL54_17275</name>
</gene>
<feature type="domain" description="ABC transporter" evidence="4">
    <location>
        <begin position="4"/>
        <end position="127"/>
    </location>
</feature>
<evidence type="ECO:0000313" key="6">
    <source>
        <dbReference type="Proteomes" id="UP000217994"/>
    </source>
</evidence>
<dbReference type="CDD" id="cd00267">
    <property type="entry name" value="ABC_ATPase"/>
    <property type="match status" value="1"/>
</dbReference>
<comment type="caution">
    <text evidence="5">The sequence shown here is derived from an EMBL/GenBank/DDBJ whole genome shotgun (WGS) entry which is preliminary data.</text>
</comment>
<evidence type="ECO:0000259" key="4">
    <source>
        <dbReference type="Pfam" id="PF00005"/>
    </source>
</evidence>